<dbReference type="Proteomes" id="UP000886501">
    <property type="component" value="Unassembled WGS sequence"/>
</dbReference>
<sequence length="222" mass="25115">MAIHFSIGVHESIRGLVWLQEASKEHGQKLLPLASSVLTVLPSSPSVPRCHIIREEGLATRETDSRTVRGHSASVRVDQWSYNVPNRCIEWGFGLGVGRFGTDSRSLITLTECFTIQIPQCILPVRLANLHPSRFRLSDICICCSPRYSPWSHPNSFLHRPPDVYTSRSGDYPPPLPRCGLHSFPRAPDPCQSTRDRQERHTSGRMAFFLAWMSRRWIGVNS</sequence>
<protein>
    <submittedName>
        <fullName evidence="1">Uncharacterized protein</fullName>
    </submittedName>
</protein>
<evidence type="ECO:0000313" key="2">
    <source>
        <dbReference type="Proteomes" id="UP000886501"/>
    </source>
</evidence>
<organism evidence="1 2">
    <name type="scientific">Thelephora ganbajun</name>
    <name type="common">Ganba fungus</name>
    <dbReference type="NCBI Taxonomy" id="370292"/>
    <lineage>
        <taxon>Eukaryota</taxon>
        <taxon>Fungi</taxon>
        <taxon>Dikarya</taxon>
        <taxon>Basidiomycota</taxon>
        <taxon>Agaricomycotina</taxon>
        <taxon>Agaricomycetes</taxon>
        <taxon>Thelephorales</taxon>
        <taxon>Thelephoraceae</taxon>
        <taxon>Thelephora</taxon>
    </lineage>
</organism>
<proteinExistence type="predicted"/>
<name>A0ACB6Z5K7_THEGA</name>
<accession>A0ACB6Z5K7</accession>
<evidence type="ECO:0000313" key="1">
    <source>
        <dbReference type="EMBL" id="KAF9644878.1"/>
    </source>
</evidence>
<comment type="caution">
    <text evidence="1">The sequence shown here is derived from an EMBL/GenBank/DDBJ whole genome shotgun (WGS) entry which is preliminary data.</text>
</comment>
<reference evidence="1" key="1">
    <citation type="submission" date="2019-10" db="EMBL/GenBank/DDBJ databases">
        <authorList>
            <consortium name="DOE Joint Genome Institute"/>
            <person name="Kuo A."/>
            <person name="Miyauchi S."/>
            <person name="Kiss E."/>
            <person name="Drula E."/>
            <person name="Kohler A."/>
            <person name="Sanchez-Garcia M."/>
            <person name="Andreopoulos B."/>
            <person name="Barry K.W."/>
            <person name="Bonito G."/>
            <person name="Buee M."/>
            <person name="Carver A."/>
            <person name="Chen C."/>
            <person name="Cichocki N."/>
            <person name="Clum A."/>
            <person name="Culley D."/>
            <person name="Crous P.W."/>
            <person name="Fauchery L."/>
            <person name="Girlanda M."/>
            <person name="Hayes R."/>
            <person name="Keri Z."/>
            <person name="Labutti K."/>
            <person name="Lipzen A."/>
            <person name="Lombard V."/>
            <person name="Magnuson J."/>
            <person name="Maillard F."/>
            <person name="Morin E."/>
            <person name="Murat C."/>
            <person name="Nolan M."/>
            <person name="Ohm R."/>
            <person name="Pangilinan J."/>
            <person name="Pereira M."/>
            <person name="Perotto S."/>
            <person name="Peter M."/>
            <person name="Riley R."/>
            <person name="Sitrit Y."/>
            <person name="Stielow B."/>
            <person name="Szollosi G."/>
            <person name="Zifcakova L."/>
            <person name="Stursova M."/>
            <person name="Spatafora J.W."/>
            <person name="Tedersoo L."/>
            <person name="Vaario L.-M."/>
            <person name="Yamada A."/>
            <person name="Yan M."/>
            <person name="Wang P."/>
            <person name="Xu J."/>
            <person name="Bruns T."/>
            <person name="Baldrian P."/>
            <person name="Vilgalys R."/>
            <person name="Henrissat B."/>
            <person name="Grigoriev I.V."/>
            <person name="Hibbett D."/>
            <person name="Nagy L.G."/>
            <person name="Martin F.M."/>
        </authorList>
    </citation>
    <scope>NUCLEOTIDE SEQUENCE</scope>
    <source>
        <strain evidence="1">P2</strain>
    </source>
</reference>
<dbReference type="EMBL" id="MU118115">
    <property type="protein sequence ID" value="KAF9644878.1"/>
    <property type="molecule type" value="Genomic_DNA"/>
</dbReference>
<reference evidence="1" key="2">
    <citation type="journal article" date="2020" name="Nat. Commun.">
        <title>Large-scale genome sequencing of mycorrhizal fungi provides insights into the early evolution of symbiotic traits.</title>
        <authorList>
            <person name="Miyauchi S."/>
            <person name="Kiss E."/>
            <person name="Kuo A."/>
            <person name="Drula E."/>
            <person name="Kohler A."/>
            <person name="Sanchez-Garcia M."/>
            <person name="Morin E."/>
            <person name="Andreopoulos B."/>
            <person name="Barry K.W."/>
            <person name="Bonito G."/>
            <person name="Buee M."/>
            <person name="Carver A."/>
            <person name="Chen C."/>
            <person name="Cichocki N."/>
            <person name="Clum A."/>
            <person name="Culley D."/>
            <person name="Crous P.W."/>
            <person name="Fauchery L."/>
            <person name="Girlanda M."/>
            <person name="Hayes R.D."/>
            <person name="Keri Z."/>
            <person name="LaButti K."/>
            <person name="Lipzen A."/>
            <person name="Lombard V."/>
            <person name="Magnuson J."/>
            <person name="Maillard F."/>
            <person name="Murat C."/>
            <person name="Nolan M."/>
            <person name="Ohm R.A."/>
            <person name="Pangilinan J."/>
            <person name="Pereira M.F."/>
            <person name="Perotto S."/>
            <person name="Peter M."/>
            <person name="Pfister S."/>
            <person name="Riley R."/>
            <person name="Sitrit Y."/>
            <person name="Stielow J.B."/>
            <person name="Szollosi G."/>
            <person name="Zifcakova L."/>
            <person name="Stursova M."/>
            <person name="Spatafora J.W."/>
            <person name="Tedersoo L."/>
            <person name="Vaario L.M."/>
            <person name="Yamada A."/>
            <person name="Yan M."/>
            <person name="Wang P."/>
            <person name="Xu J."/>
            <person name="Bruns T."/>
            <person name="Baldrian P."/>
            <person name="Vilgalys R."/>
            <person name="Dunand C."/>
            <person name="Henrissat B."/>
            <person name="Grigoriev I.V."/>
            <person name="Hibbett D."/>
            <person name="Nagy L.G."/>
            <person name="Martin F.M."/>
        </authorList>
    </citation>
    <scope>NUCLEOTIDE SEQUENCE</scope>
    <source>
        <strain evidence="1">P2</strain>
    </source>
</reference>
<gene>
    <name evidence="1" type="ORF">BDM02DRAFT_835625</name>
</gene>
<keyword evidence="2" id="KW-1185">Reference proteome</keyword>